<feature type="transmembrane region" description="Helical" evidence="1">
    <location>
        <begin position="150"/>
        <end position="170"/>
    </location>
</feature>
<evidence type="ECO:0000313" key="3">
    <source>
        <dbReference type="Proteomes" id="UP000578091"/>
    </source>
</evidence>
<reference evidence="2 3" key="1">
    <citation type="submission" date="2020-07" db="EMBL/GenBank/DDBJ databases">
        <title>Luteimonas sp. SJ-92.</title>
        <authorList>
            <person name="Huang X.-X."/>
            <person name="Xu L."/>
            <person name="Sun J.-Q."/>
        </authorList>
    </citation>
    <scope>NUCLEOTIDE SEQUENCE [LARGE SCALE GENOMIC DNA]</scope>
    <source>
        <strain evidence="2 3">SJ-92</strain>
    </source>
</reference>
<name>A0A853J8T7_9GAMM</name>
<gene>
    <name evidence="2" type="ORF">H0E84_04360</name>
</gene>
<evidence type="ECO:0000256" key="1">
    <source>
        <dbReference type="SAM" id="Phobius"/>
    </source>
</evidence>
<feature type="transmembrane region" description="Helical" evidence="1">
    <location>
        <begin position="110"/>
        <end position="130"/>
    </location>
</feature>
<dbReference type="RefSeq" id="WP_180677403.1">
    <property type="nucleotide sequence ID" value="NZ_JACCKA010000029.1"/>
</dbReference>
<dbReference type="AlphaFoldDB" id="A0A853J8T7"/>
<keyword evidence="1" id="KW-0472">Membrane</keyword>
<keyword evidence="1" id="KW-1133">Transmembrane helix</keyword>
<feature type="transmembrane region" description="Helical" evidence="1">
    <location>
        <begin position="39"/>
        <end position="65"/>
    </location>
</feature>
<feature type="transmembrane region" description="Helical" evidence="1">
    <location>
        <begin position="71"/>
        <end position="90"/>
    </location>
</feature>
<sequence length="184" mass="19972">MPLLLIPIVLLFAFAALVLLWPLGLWLRYRSGSARRLGNAWLAGFNARLLMLSTGLFLLASALAGTWVGGAFAHALGGLLAGVLVALAGLRATRFERTAAGLHYTPNRALVLALTWLVAARVLLAGWQFWRRWHGEPVDPGEPVWWWQLLTEPAGLFAAAGLLLGYHVAYARGLSARIRRVTGG</sequence>
<keyword evidence="1" id="KW-0812">Transmembrane</keyword>
<evidence type="ECO:0000313" key="2">
    <source>
        <dbReference type="EMBL" id="NZA25606.1"/>
    </source>
</evidence>
<protein>
    <submittedName>
        <fullName evidence="2">DUF1453 domain-containing protein</fullName>
    </submittedName>
</protein>
<comment type="caution">
    <text evidence="2">The sequence shown here is derived from an EMBL/GenBank/DDBJ whole genome shotgun (WGS) entry which is preliminary data.</text>
</comment>
<proteinExistence type="predicted"/>
<keyword evidence="3" id="KW-1185">Reference proteome</keyword>
<dbReference type="Proteomes" id="UP000578091">
    <property type="component" value="Unassembled WGS sequence"/>
</dbReference>
<organism evidence="2 3">
    <name type="scientific">Luteimonas salinisoli</name>
    <dbReference type="NCBI Taxonomy" id="2752307"/>
    <lineage>
        <taxon>Bacteria</taxon>
        <taxon>Pseudomonadati</taxon>
        <taxon>Pseudomonadota</taxon>
        <taxon>Gammaproteobacteria</taxon>
        <taxon>Lysobacterales</taxon>
        <taxon>Lysobacteraceae</taxon>
        <taxon>Luteimonas</taxon>
    </lineage>
</organism>
<feature type="transmembrane region" description="Helical" evidence="1">
    <location>
        <begin position="6"/>
        <end position="27"/>
    </location>
</feature>
<dbReference type="EMBL" id="JACCKA010000029">
    <property type="protein sequence ID" value="NZA25606.1"/>
    <property type="molecule type" value="Genomic_DNA"/>
</dbReference>
<accession>A0A853J8T7</accession>